<dbReference type="Proteomes" id="UP000664654">
    <property type="component" value="Unassembled WGS sequence"/>
</dbReference>
<organism evidence="1 2">
    <name type="scientific">Bowmanella dokdonensis</name>
    <dbReference type="NCBI Taxonomy" id="751969"/>
    <lineage>
        <taxon>Bacteria</taxon>
        <taxon>Pseudomonadati</taxon>
        <taxon>Pseudomonadota</taxon>
        <taxon>Gammaproteobacteria</taxon>
        <taxon>Alteromonadales</taxon>
        <taxon>Alteromonadaceae</taxon>
        <taxon>Bowmanella</taxon>
    </lineage>
</organism>
<dbReference type="RefSeq" id="WP_206573471.1">
    <property type="nucleotide sequence ID" value="NZ_JAFKCV010000004.1"/>
</dbReference>
<reference evidence="1" key="1">
    <citation type="submission" date="2021-03" db="EMBL/GenBank/DDBJ databases">
        <title>novel species isolated from a fishpond in China.</title>
        <authorList>
            <person name="Lu H."/>
            <person name="Cai Z."/>
        </authorList>
    </citation>
    <scope>NUCLEOTIDE SEQUENCE</scope>
    <source>
        <strain evidence="1">JCM 30855</strain>
    </source>
</reference>
<protein>
    <submittedName>
        <fullName evidence="1">Phosphate ABC transporter substrate-binding protein</fullName>
    </submittedName>
</protein>
<gene>
    <name evidence="1" type="ORF">J0A66_09025</name>
</gene>
<keyword evidence="2" id="KW-1185">Reference proteome</keyword>
<evidence type="ECO:0000313" key="2">
    <source>
        <dbReference type="Proteomes" id="UP000664654"/>
    </source>
</evidence>
<dbReference type="Gene3D" id="3.40.190.10">
    <property type="entry name" value="Periplasmic binding protein-like II"/>
    <property type="match status" value="1"/>
</dbReference>
<sequence>MLNALKRLGIGFLLWGVTGAGFSDVVVVMSAQSPSTSINREELADIYLGRLNQLPNGAQVIPLDQTERSPLYEEFYQGYLGRTPAQIKAHWSRLIFTGRGQPPQSVPDDKAMIEAIANNPRAIGYIDSENVSENLRVLNIE</sequence>
<evidence type="ECO:0000313" key="1">
    <source>
        <dbReference type="EMBL" id="MBN7825361.1"/>
    </source>
</evidence>
<dbReference type="AlphaFoldDB" id="A0A939IRC5"/>
<proteinExistence type="predicted"/>
<name>A0A939IRC5_9ALTE</name>
<accession>A0A939IRC5</accession>
<comment type="caution">
    <text evidence="1">The sequence shown here is derived from an EMBL/GenBank/DDBJ whole genome shotgun (WGS) entry which is preliminary data.</text>
</comment>
<dbReference type="SUPFAM" id="SSF53850">
    <property type="entry name" value="Periplasmic binding protein-like II"/>
    <property type="match status" value="1"/>
</dbReference>
<dbReference type="EMBL" id="JAFKCV010000004">
    <property type="protein sequence ID" value="MBN7825361.1"/>
    <property type="molecule type" value="Genomic_DNA"/>
</dbReference>